<dbReference type="GO" id="GO:0015074">
    <property type="term" value="P:DNA integration"/>
    <property type="evidence" value="ECO:0007669"/>
    <property type="project" value="UniProtKB-KW"/>
</dbReference>
<proteinExistence type="predicted"/>
<dbReference type="GeneID" id="35595317"/>
<protein>
    <submittedName>
        <fullName evidence="5">Recombinase XerD</fullName>
    </submittedName>
</protein>
<dbReference type="Gene3D" id="1.10.443.10">
    <property type="entry name" value="Intergrase catalytic core"/>
    <property type="match status" value="1"/>
</dbReference>
<dbReference type="SUPFAM" id="SSF56349">
    <property type="entry name" value="DNA breaking-rejoining enzymes"/>
    <property type="match status" value="1"/>
</dbReference>
<dbReference type="PANTHER" id="PTHR30349:SF41">
    <property type="entry name" value="INTEGRASE_RECOMBINASE PROTEIN MJ0367-RELATED"/>
    <property type="match status" value="1"/>
</dbReference>
<dbReference type="Pfam" id="PF00589">
    <property type="entry name" value="Phage_integrase"/>
    <property type="match status" value="1"/>
</dbReference>
<dbReference type="InterPro" id="IPR013762">
    <property type="entry name" value="Integrase-like_cat_sf"/>
</dbReference>
<dbReference type="Proteomes" id="UP000236584">
    <property type="component" value="Plasmid unnamed5"/>
</dbReference>
<dbReference type="OrthoDB" id="194919at2157"/>
<dbReference type="PROSITE" id="PS51898">
    <property type="entry name" value="TYR_RECOMBINASE"/>
    <property type="match status" value="1"/>
</dbReference>
<dbReference type="RefSeq" id="WP_103428361.1">
    <property type="nucleotide sequence ID" value="NZ_CP026314.1"/>
</dbReference>
<keyword evidence="6" id="KW-1185">Reference proteome</keyword>
<geneLocation type="plasmid" evidence="5 6">
    <name>unnamed5</name>
</geneLocation>
<dbReference type="KEGG" id="srub:C2R22_24455"/>
<evidence type="ECO:0000256" key="2">
    <source>
        <dbReference type="ARBA" id="ARBA00023125"/>
    </source>
</evidence>
<dbReference type="PANTHER" id="PTHR30349">
    <property type="entry name" value="PHAGE INTEGRASE-RELATED"/>
    <property type="match status" value="1"/>
</dbReference>
<evidence type="ECO:0000313" key="6">
    <source>
        <dbReference type="Proteomes" id="UP000236584"/>
    </source>
</evidence>
<dbReference type="AlphaFoldDB" id="A0A2I8VRZ8"/>
<keyword evidence="5" id="KW-0614">Plasmid</keyword>
<dbReference type="InterPro" id="IPR050090">
    <property type="entry name" value="Tyrosine_recombinase_XerCD"/>
</dbReference>
<keyword evidence="1" id="KW-0229">DNA integration</keyword>
<dbReference type="CDD" id="cd00397">
    <property type="entry name" value="DNA_BRE_C"/>
    <property type="match status" value="1"/>
</dbReference>
<evidence type="ECO:0000256" key="3">
    <source>
        <dbReference type="ARBA" id="ARBA00023172"/>
    </source>
</evidence>
<sequence length="354" mass="39670">MKDTQPPGFEARDQALADALGRYVESLESGASQRTAEHVIGWWLDWAATRGYDDLDVLDDERDGVQVMRRTAQELRSKVNGPDERLSSPSSARTYWNILAAALSFLVDEQLLSHYPARANAARSPLPSDPGNPDAQQFWTPEQRDGLMAYVNERAREAIDSDDVDHTKPVRDRALVALVAWTGVRGVEVLRSRHDDREGRDGLLWSRVDREEWTMRVRGKGGEWEDVAVPPQARPALERWYSVQDPEPEFPVIPTLHRPTLAKAGPIPPTMTVDGGRSLVERLGREAGVEDDEPLRLHGARRGLGSELYQHHSAELAQETLRHESVETTKAAYRHVDVAEQGETIGNVLSRSDE</sequence>
<dbReference type="InterPro" id="IPR002104">
    <property type="entry name" value="Integrase_catalytic"/>
</dbReference>
<dbReference type="EMBL" id="CP026314">
    <property type="protein sequence ID" value="AUV84683.1"/>
    <property type="molecule type" value="Genomic_DNA"/>
</dbReference>
<dbReference type="GO" id="GO:0003677">
    <property type="term" value="F:DNA binding"/>
    <property type="evidence" value="ECO:0007669"/>
    <property type="project" value="UniProtKB-KW"/>
</dbReference>
<evidence type="ECO:0000313" key="5">
    <source>
        <dbReference type="EMBL" id="AUV84683.1"/>
    </source>
</evidence>
<organism evidence="5 6">
    <name type="scientific">Salinigranum rubrum</name>
    <dbReference type="NCBI Taxonomy" id="755307"/>
    <lineage>
        <taxon>Archaea</taxon>
        <taxon>Methanobacteriati</taxon>
        <taxon>Methanobacteriota</taxon>
        <taxon>Stenosarchaea group</taxon>
        <taxon>Halobacteria</taxon>
        <taxon>Halobacteriales</taxon>
        <taxon>Haloferacaceae</taxon>
        <taxon>Salinigranum</taxon>
    </lineage>
</organism>
<dbReference type="InterPro" id="IPR011010">
    <property type="entry name" value="DNA_brk_join_enz"/>
</dbReference>
<keyword evidence="3" id="KW-0233">DNA recombination</keyword>
<accession>A0A2I8VRZ8</accession>
<name>A0A2I8VRZ8_9EURY</name>
<keyword evidence="2" id="KW-0238">DNA-binding</keyword>
<gene>
    <name evidence="5" type="ORF">C2R22_24455</name>
</gene>
<evidence type="ECO:0000256" key="1">
    <source>
        <dbReference type="ARBA" id="ARBA00022908"/>
    </source>
</evidence>
<feature type="domain" description="Tyr recombinase" evidence="4">
    <location>
        <begin position="134"/>
        <end position="346"/>
    </location>
</feature>
<evidence type="ECO:0000259" key="4">
    <source>
        <dbReference type="PROSITE" id="PS51898"/>
    </source>
</evidence>
<reference evidence="5 6" key="1">
    <citation type="submission" date="2018-01" db="EMBL/GenBank/DDBJ databases">
        <title>Complete genome sequence of Salinigranum rubrum GX10T, an extremely halophilic archaeon isolated from a marine solar saltern.</title>
        <authorList>
            <person name="Han S."/>
        </authorList>
    </citation>
    <scope>NUCLEOTIDE SEQUENCE [LARGE SCALE GENOMIC DNA]</scope>
    <source>
        <strain evidence="5 6">GX10</strain>
        <plasmid evidence="6">Plasmid unnamed5</plasmid>
    </source>
</reference>
<dbReference type="GO" id="GO:0006310">
    <property type="term" value="P:DNA recombination"/>
    <property type="evidence" value="ECO:0007669"/>
    <property type="project" value="UniProtKB-KW"/>
</dbReference>